<evidence type="ECO:0000313" key="12">
    <source>
        <dbReference type="Proteomes" id="UP000595001"/>
    </source>
</evidence>
<evidence type="ECO:0000256" key="4">
    <source>
        <dbReference type="ARBA" id="ARBA00022679"/>
    </source>
</evidence>
<evidence type="ECO:0000256" key="9">
    <source>
        <dbReference type="SAM" id="Phobius"/>
    </source>
</evidence>
<dbReference type="Proteomes" id="UP000595001">
    <property type="component" value="Chromosome"/>
</dbReference>
<protein>
    <submittedName>
        <fullName evidence="11">Glycosyltransferase family 39 protein</fullName>
    </submittedName>
</protein>
<feature type="transmembrane region" description="Helical" evidence="9">
    <location>
        <begin position="90"/>
        <end position="115"/>
    </location>
</feature>
<keyword evidence="5 9" id="KW-0812">Transmembrane</keyword>
<reference evidence="11 12" key="1">
    <citation type="submission" date="2020-12" db="EMBL/GenBank/DDBJ databases">
        <title>Halosimplex halophilum sp. nov. and Halosimplex salinum sp. nov., two new members of the genus Halosimplex.</title>
        <authorList>
            <person name="Cui H.L."/>
        </authorList>
    </citation>
    <scope>NUCLEOTIDE SEQUENCE [LARGE SCALE GENOMIC DNA]</scope>
    <source>
        <strain evidence="11 12">YGH94</strain>
    </source>
</reference>
<keyword evidence="12" id="KW-1185">Reference proteome</keyword>
<proteinExistence type="predicted"/>
<organism evidence="11 12">
    <name type="scientific">Halosimplex litoreum</name>
    <dbReference type="NCBI Taxonomy" id="1198301"/>
    <lineage>
        <taxon>Archaea</taxon>
        <taxon>Methanobacteriati</taxon>
        <taxon>Methanobacteriota</taxon>
        <taxon>Stenosarchaea group</taxon>
        <taxon>Halobacteria</taxon>
        <taxon>Halobacteriales</taxon>
        <taxon>Haloarculaceae</taxon>
        <taxon>Halosimplex</taxon>
    </lineage>
</organism>
<sequence length="542" mass="59200">MSVTDTVASTLPDGVTERVDDLESAALLGVVLVVALVVRLRALTAESLWMDEVYSITYATERSTLAILTELPLEDPHPPLYYLLLRGWTAVFGASTVATRALSVVFGVAAVGLLFALGRRLYDRETATVAAAMLALSGMHLYFSQDTRMYSLYTALAVASLYWYVRLVFDGDRSRRTAAGYVATTVLLGYTHVFGLFLVLAQNCYLAIHALRVERSQAVELLRNWVGTQAVTALLLGPFLAVLGMRLLGYPPFDTASPTWIPVPEPGLLVDTVARYFEYGWLWDSWAIGFIAASLALAGWALVSDTDPDEFPTGRLDRLLPSRRTTFLLVVLVVPVVVPFAVSLTVEPIYRAKYTAAASIGLFLLVARGIAELRWTNLGVGRFAVAGLLLLAMAGSVVALQGSPQNPQWEDAVEGVERHGDDPHIVVVGGNVPERFYPAVHVAGEESATAVQTSELDTIGDVVAERHARGDQVWLLISRWRTNRSQRRVIGDQLGDREFRTDGRLEYFAVWTLRIGNATDSETTAGSRQPATVRTDGAVRNG</sequence>
<dbReference type="AlphaFoldDB" id="A0A7T3FZQ9"/>
<dbReference type="InterPro" id="IPR050297">
    <property type="entry name" value="LipidA_mod_glycosyltrf_83"/>
</dbReference>
<feature type="transmembrane region" description="Helical" evidence="9">
    <location>
        <begin position="383"/>
        <end position="400"/>
    </location>
</feature>
<dbReference type="PANTHER" id="PTHR33908">
    <property type="entry name" value="MANNOSYLTRANSFERASE YKCB-RELATED"/>
    <property type="match status" value="1"/>
</dbReference>
<evidence type="ECO:0000256" key="8">
    <source>
        <dbReference type="SAM" id="MobiDB-lite"/>
    </source>
</evidence>
<dbReference type="KEGG" id="hlt:I7X12_03450"/>
<feature type="region of interest" description="Disordered" evidence="8">
    <location>
        <begin position="520"/>
        <end position="542"/>
    </location>
</feature>
<keyword evidence="2" id="KW-1003">Cell membrane</keyword>
<evidence type="ECO:0000256" key="1">
    <source>
        <dbReference type="ARBA" id="ARBA00004651"/>
    </source>
</evidence>
<evidence type="ECO:0000259" key="10">
    <source>
        <dbReference type="Pfam" id="PF13231"/>
    </source>
</evidence>
<evidence type="ECO:0000313" key="11">
    <source>
        <dbReference type="EMBL" id="QPV63700.1"/>
    </source>
</evidence>
<dbReference type="InterPro" id="IPR038731">
    <property type="entry name" value="RgtA/B/C-like"/>
</dbReference>
<feature type="transmembrane region" description="Helical" evidence="9">
    <location>
        <begin position="286"/>
        <end position="304"/>
    </location>
</feature>
<name>A0A7T3FZQ9_9EURY</name>
<feature type="transmembrane region" description="Helical" evidence="9">
    <location>
        <begin position="22"/>
        <end position="40"/>
    </location>
</feature>
<dbReference type="GeneID" id="60587517"/>
<keyword evidence="6 9" id="KW-1133">Transmembrane helix</keyword>
<feature type="transmembrane region" description="Helical" evidence="9">
    <location>
        <begin position="150"/>
        <end position="169"/>
    </location>
</feature>
<accession>A0A7T3FZQ9</accession>
<keyword evidence="3" id="KW-0328">Glycosyltransferase</keyword>
<evidence type="ECO:0000256" key="7">
    <source>
        <dbReference type="ARBA" id="ARBA00023136"/>
    </source>
</evidence>
<feature type="transmembrane region" description="Helical" evidence="9">
    <location>
        <begin position="352"/>
        <end position="371"/>
    </location>
</feature>
<dbReference type="EMBL" id="CP065856">
    <property type="protein sequence ID" value="QPV63700.1"/>
    <property type="molecule type" value="Genomic_DNA"/>
</dbReference>
<feature type="domain" description="Glycosyltransferase RgtA/B/C/D-like" evidence="10">
    <location>
        <begin position="77"/>
        <end position="209"/>
    </location>
</feature>
<feature type="transmembrane region" description="Helical" evidence="9">
    <location>
        <begin position="325"/>
        <end position="346"/>
    </location>
</feature>
<feature type="transmembrane region" description="Helical" evidence="9">
    <location>
        <begin position="222"/>
        <end position="243"/>
    </location>
</feature>
<evidence type="ECO:0000256" key="2">
    <source>
        <dbReference type="ARBA" id="ARBA00022475"/>
    </source>
</evidence>
<dbReference type="GO" id="GO:0008610">
    <property type="term" value="P:lipid biosynthetic process"/>
    <property type="evidence" value="ECO:0007669"/>
    <property type="project" value="UniProtKB-ARBA"/>
</dbReference>
<dbReference type="OrthoDB" id="114973at2157"/>
<evidence type="ECO:0000256" key="3">
    <source>
        <dbReference type="ARBA" id="ARBA00022676"/>
    </source>
</evidence>
<dbReference type="GO" id="GO:0005886">
    <property type="term" value="C:plasma membrane"/>
    <property type="evidence" value="ECO:0007669"/>
    <property type="project" value="UniProtKB-SubCell"/>
</dbReference>
<dbReference type="RefSeq" id="WP_198062484.1">
    <property type="nucleotide sequence ID" value="NZ_CP065856.1"/>
</dbReference>
<evidence type="ECO:0000256" key="5">
    <source>
        <dbReference type="ARBA" id="ARBA00022692"/>
    </source>
</evidence>
<feature type="compositionally biased region" description="Polar residues" evidence="8">
    <location>
        <begin position="520"/>
        <end position="532"/>
    </location>
</feature>
<keyword evidence="7 9" id="KW-0472">Membrane</keyword>
<gene>
    <name evidence="11" type="ORF">I7X12_03450</name>
</gene>
<feature type="transmembrane region" description="Helical" evidence="9">
    <location>
        <begin position="181"/>
        <end position="201"/>
    </location>
</feature>
<comment type="subcellular location">
    <subcellularLocation>
        <location evidence="1">Cell membrane</location>
        <topology evidence="1">Multi-pass membrane protein</topology>
    </subcellularLocation>
</comment>
<keyword evidence="4 11" id="KW-0808">Transferase</keyword>
<dbReference type="Pfam" id="PF13231">
    <property type="entry name" value="PMT_2"/>
    <property type="match status" value="1"/>
</dbReference>
<dbReference type="GO" id="GO:0016763">
    <property type="term" value="F:pentosyltransferase activity"/>
    <property type="evidence" value="ECO:0007669"/>
    <property type="project" value="TreeGrafter"/>
</dbReference>
<dbReference type="PANTHER" id="PTHR33908:SF11">
    <property type="entry name" value="MEMBRANE PROTEIN"/>
    <property type="match status" value="1"/>
</dbReference>
<evidence type="ECO:0000256" key="6">
    <source>
        <dbReference type="ARBA" id="ARBA00022989"/>
    </source>
</evidence>